<evidence type="ECO:0000313" key="10">
    <source>
        <dbReference type="Proteomes" id="UP000256794"/>
    </source>
</evidence>
<organism evidence="8 11">
    <name type="scientific">Paracoccus versutus</name>
    <name type="common">Thiobacillus versutus</name>
    <dbReference type="NCBI Taxonomy" id="34007"/>
    <lineage>
        <taxon>Bacteria</taxon>
        <taxon>Pseudomonadati</taxon>
        <taxon>Pseudomonadota</taxon>
        <taxon>Alphaproteobacteria</taxon>
        <taxon>Rhodobacterales</taxon>
        <taxon>Paracoccaceae</taxon>
        <taxon>Paracoccus</taxon>
    </lineage>
</organism>
<feature type="region of interest" description="Disordered" evidence="6">
    <location>
        <begin position="154"/>
        <end position="175"/>
    </location>
</feature>
<dbReference type="EMBL" id="QTUJ01000001">
    <property type="protein sequence ID" value="REF73132.1"/>
    <property type="molecule type" value="Genomic_DNA"/>
</dbReference>
<dbReference type="GO" id="GO:0019627">
    <property type="term" value="P:urea metabolic process"/>
    <property type="evidence" value="ECO:0007669"/>
    <property type="project" value="InterPro"/>
</dbReference>
<dbReference type="InterPro" id="IPR004029">
    <property type="entry name" value="UreE_N"/>
</dbReference>
<dbReference type="SMART" id="SM00988">
    <property type="entry name" value="UreE_N"/>
    <property type="match status" value="1"/>
</dbReference>
<evidence type="ECO:0000256" key="3">
    <source>
        <dbReference type="ARBA" id="ARBA00022596"/>
    </source>
</evidence>
<dbReference type="GO" id="GO:0051082">
    <property type="term" value="F:unfolded protein binding"/>
    <property type="evidence" value="ECO:0007669"/>
    <property type="project" value="UniProtKB-UniRule"/>
</dbReference>
<feature type="compositionally biased region" description="Basic residues" evidence="6">
    <location>
        <begin position="165"/>
        <end position="175"/>
    </location>
</feature>
<protein>
    <recommendedName>
        <fullName evidence="5">Urease accessory protein UreE</fullName>
    </recommendedName>
</protein>
<keyword evidence="3 5" id="KW-0533">Nickel</keyword>
<evidence type="ECO:0000256" key="6">
    <source>
        <dbReference type="SAM" id="MobiDB-lite"/>
    </source>
</evidence>
<dbReference type="AlphaFoldDB" id="A0A369TU90"/>
<accession>A0A3D9XXZ3</accession>
<dbReference type="GO" id="GO:0005737">
    <property type="term" value="C:cytoplasm"/>
    <property type="evidence" value="ECO:0007669"/>
    <property type="project" value="UniProtKB-SubCell"/>
</dbReference>
<dbReference type="GO" id="GO:0016151">
    <property type="term" value="F:nickel cation binding"/>
    <property type="evidence" value="ECO:0007669"/>
    <property type="project" value="UniProtKB-UniRule"/>
</dbReference>
<dbReference type="HAMAP" id="MF_00822">
    <property type="entry name" value="UreE"/>
    <property type="match status" value="1"/>
</dbReference>
<proteinExistence type="inferred from homology"/>
<accession>A0A369TU90</accession>
<dbReference type="GO" id="GO:0065003">
    <property type="term" value="P:protein-containing complex assembly"/>
    <property type="evidence" value="ECO:0007669"/>
    <property type="project" value="InterPro"/>
</dbReference>
<comment type="similarity">
    <text evidence="5">Belongs to the UreE family.</text>
</comment>
<keyword evidence="4 5" id="KW-0143">Chaperone</keyword>
<dbReference type="SUPFAM" id="SSF69737">
    <property type="entry name" value="Urease metallochaperone UreE, C-terminal domain"/>
    <property type="match status" value="1"/>
</dbReference>
<evidence type="ECO:0000259" key="7">
    <source>
        <dbReference type="SMART" id="SM00988"/>
    </source>
</evidence>
<keyword evidence="2 5" id="KW-0963">Cytoplasm</keyword>
<comment type="function">
    <text evidence="5">Involved in urease metallocenter assembly. Binds nickel. Probably functions as a nickel donor during metallocenter assembly.</text>
</comment>
<dbReference type="Gene3D" id="2.60.260.20">
    <property type="entry name" value="Urease metallochaperone UreE, N-terminal domain"/>
    <property type="match status" value="1"/>
</dbReference>
<dbReference type="InterPro" id="IPR036118">
    <property type="entry name" value="UreE_N_sf"/>
</dbReference>
<dbReference type="GO" id="GO:0006457">
    <property type="term" value="P:protein folding"/>
    <property type="evidence" value="ECO:0007669"/>
    <property type="project" value="InterPro"/>
</dbReference>
<evidence type="ECO:0000256" key="1">
    <source>
        <dbReference type="ARBA" id="ARBA00004496"/>
    </source>
</evidence>
<dbReference type="PIRSF" id="PIRSF036402">
    <property type="entry name" value="Ureas_acces_UreE"/>
    <property type="match status" value="1"/>
</dbReference>
<evidence type="ECO:0000313" key="9">
    <source>
        <dbReference type="EMBL" id="REG46155.1"/>
    </source>
</evidence>
<dbReference type="Pfam" id="PF05194">
    <property type="entry name" value="UreE_C"/>
    <property type="match status" value="1"/>
</dbReference>
<dbReference type="Pfam" id="PF02814">
    <property type="entry name" value="UreE_N"/>
    <property type="match status" value="1"/>
</dbReference>
<dbReference type="EMBL" id="QUMX01000016">
    <property type="protein sequence ID" value="REG46155.1"/>
    <property type="molecule type" value="Genomic_DNA"/>
</dbReference>
<keyword evidence="10" id="KW-1185">Reference proteome</keyword>
<dbReference type="Proteomes" id="UP000256794">
    <property type="component" value="Unassembled WGS sequence"/>
</dbReference>
<dbReference type="InterPro" id="IPR012406">
    <property type="entry name" value="UreE"/>
</dbReference>
<evidence type="ECO:0000256" key="2">
    <source>
        <dbReference type="ARBA" id="ARBA00022490"/>
    </source>
</evidence>
<evidence type="ECO:0000256" key="4">
    <source>
        <dbReference type="ARBA" id="ARBA00023186"/>
    </source>
</evidence>
<dbReference type="SUPFAM" id="SSF69287">
    <property type="entry name" value="Urease metallochaperone UreE, N-terminal domain"/>
    <property type="match status" value="1"/>
</dbReference>
<sequence>MLIVGEILGHADETRFRHRRRDRIWIAAADAGRRRLRRTSEAGADVGIDLQKPGWLSDGAVLDDDGTRILTVARLPEEVMIVTLSETDILAAFRVGHALGNRHAPCELRGREVIVPVTETPELTARPLLAHNIDPAHIRFARIPFAADAPPVCAGAGHDHPADRPRHHHHHHHAE</sequence>
<feature type="domain" description="UreE urease accessory N-terminal" evidence="7">
    <location>
        <begin position="1"/>
        <end position="69"/>
    </location>
</feature>
<evidence type="ECO:0000313" key="11">
    <source>
        <dbReference type="Proteomes" id="UP000256941"/>
    </source>
</evidence>
<evidence type="ECO:0000256" key="5">
    <source>
        <dbReference type="HAMAP-Rule" id="MF_00822"/>
    </source>
</evidence>
<reference evidence="10 11" key="1">
    <citation type="submission" date="2018-08" db="EMBL/GenBank/DDBJ databases">
        <title>Genomic Encyclopedia of Archaeal and Bacterial Type Strains, Phase II (KMG-II): from individual species to whole genera.</title>
        <authorList>
            <person name="Goeker M."/>
        </authorList>
    </citation>
    <scope>NUCLEOTIDE SEQUENCE [LARGE SCALE GENOMIC DNA]</scope>
    <source>
        <strain evidence="8 11">DSM 17099</strain>
        <strain evidence="9 10">DSM 582</strain>
    </source>
</reference>
<gene>
    <name evidence="5" type="primary">ureE</name>
    <name evidence="9" type="ORF">ATH84_101615</name>
    <name evidence="8" type="ORF">BDD41_1655</name>
</gene>
<dbReference type="InterPro" id="IPR007864">
    <property type="entry name" value="UreE_C_dom"/>
</dbReference>
<comment type="caution">
    <text evidence="8">The sequence shown here is derived from an EMBL/GenBank/DDBJ whole genome shotgun (WGS) entry which is preliminary data.</text>
</comment>
<dbReference type="OrthoDB" id="3394858at2"/>
<name>A0A369TU90_PARVE</name>
<dbReference type="RefSeq" id="WP_052095812.1">
    <property type="nucleotide sequence ID" value="NZ_CP038196.1"/>
</dbReference>
<evidence type="ECO:0000313" key="8">
    <source>
        <dbReference type="EMBL" id="REF73132.1"/>
    </source>
</evidence>
<dbReference type="Proteomes" id="UP000256941">
    <property type="component" value="Unassembled WGS sequence"/>
</dbReference>
<comment type="subcellular location">
    <subcellularLocation>
        <location evidence="1 5">Cytoplasm</location>
    </subcellularLocation>
</comment>